<sequence>MENTLDRMRAAVLAERIPDANVRRRRLDALRRMVKENRGEIARAIDADFGGRPGQETELLEVVPLLGAIRHAGTHVARWMRDERRAPSLAFRGGRAWVRHEPLGVVGVVSPWNFPLYLCLGPLVDALAAGNRAMIKPSELTPRFSELLAELVGKTFEPEEVAVITGDVDVARAFTALPFDHLVFTGSTAVGRQVMRAAAENLTPVTLELGGKSPAIVTNGYPLDAAARAIAQGKFLNAGQICIAPDYALVPAGQEEALARAVLAAAEASYPAASAARDYASVITARHRTRLEDAIAEAEEAGARVLRAQGEWGGRMPPTVVLGAPEQGVLMTEEIFGPVLPIVPYGDLGDALAIVNRRDRPLALYAFAKDRTTQRRILDGAISGGVTLNGTITHIAQENLPFGGVGASGMGAYHGRDGFRRLSHARAVFRPGPIDAFALLRPPFGRFAEFAIRMFGR</sequence>
<keyword evidence="10" id="KW-1185">Reference proteome</keyword>
<dbReference type="RefSeq" id="WP_100160783.1">
    <property type="nucleotide sequence ID" value="NZ_PGTB01000001.1"/>
</dbReference>
<dbReference type="Gene3D" id="3.40.605.10">
    <property type="entry name" value="Aldehyde Dehydrogenase, Chain A, domain 1"/>
    <property type="match status" value="1"/>
</dbReference>
<dbReference type="InterPro" id="IPR016163">
    <property type="entry name" value="Ald_DH_C"/>
</dbReference>
<comment type="caution">
    <text evidence="9">The sequence shown here is derived from an EMBL/GenBank/DDBJ whole genome shotgun (WGS) entry which is preliminary data.</text>
</comment>
<dbReference type="InterPro" id="IPR016161">
    <property type="entry name" value="Ald_DH/histidinol_DH"/>
</dbReference>
<dbReference type="EMBL" id="PGTB01000001">
    <property type="protein sequence ID" value="PJE38654.1"/>
    <property type="molecule type" value="Genomic_DNA"/>
</dbReference>
<dbReference type="OrthoDB" id="9812625at2"/>
<dbReference type="Gene3D" id="3.40.309.10">
    <property type="entry name" value="Aldehyde Dehydrogenase, Chain A, domain 2"/>
    <property type="match status" value="1"/>
</dbReference>
<comment type="similarity">
    <text evidence="1 4 7">Belongs to the aldehyde dehydrogenase family.</text>
</comment>
<dbReference type="InterPro" id="IPR016160">
    <property type="entry name" value="Ald_DH_CS_CYS"/>
</dbReference>
<dbReference type="InterPro" id="IPR015590">
    <property type="entry name" value="Aldehyde_DH_dom"/>
</dbReference>
<dbReference type="AlphaFoldDB" id="A0A2M8J7B4"/>
<organism evidence="9 10">
    <name type="scientific">Pseudooceanicola lipolyticus</name>
    <dbReference type="NCBI Taxonomy" id="2029104"/>
    <lineage>
        <taxon>Bacteria</taxon>
        <taxon>Pseudomonadati</taxon>
        <taxon>Pseudomonadota</taxon>
        <taxon>Alphaproteobacteria</taxon>
        <taxon>Rhodobacterales</taxon>
        <taxon>Paracoccaceae</taxon>
        <taxon>Pseudooceanicola</taxon>
    </lineage>
</organism>
<evidence type="ECO:0000256" key="5">
    <source>
        <dbReference type="PIRSR" id="PIRSR036492-1"/>
    </source>
</evidence>
<feature type="active site" evidence="5">
    <location>
        <position position="242"/>
    </location>
</feature>
<protein>
    <recommendedName>
        <fullName evidence="4">Aldehyde dehydrogenase</fullName>
    </recommendedName>
</protein>
<dbReference type="GO" id="GO:0005737">
    <property type="term" value="C:cytoplasm"/>
    <property type="evidence" value="ECO:0007669"/>
    <property type="project" value="TreeGrafter"/>
</dbReference>
<dbReference type="GO" id="GO:0004029">
    <property type="term" value="F:aldehyde dehydrogenase (NAD+) activity"/>
    <property type="evidence" value="ECO:0007669"/>
    <property type="project" value="TreeGrafter"/>
</dbReference>
<evidence type="ECO:0000313" key="9">
    <source>
        <dbReference type="EMBL" id="PJE38654.1"/>
    </source>
</evidence>
<keyword evidence="3" id="KW-0520">NAD</keyword>
<dbReference type="GO" id="GO:0006081">
    <property type="term" value="P:aldehyde metabolic process"/>
    <property type="evidence" value="ECO:0007669"/>
    <property type="project" value="InterPro"/>
</dbReference>
<dbReference type="PROSITE" id="PS00687">
    <property type="entry name" value="ALDEHYDE_DEHYDR_GLU"/>
    <property type="match status" value="1"/>
</dbReference>
<feature type="domain" description="Aldehyde dehydrogenase" evidence="8">
    <location>
        <begin position="20"/>
        <end position="427"/>
    </location>
</feature>
<accession>A0A2M8J7B4</accession>
<dbReference type="FunFam" id="3.40.605.10:FF:000004">
    <property type="entry name" value="Aldehyde dehydrogenase"/>
    <property type="match status" value="1"/>
</dbReference>
<evidence type="ECO:0000256" key="1">
    <source>
        <dbReference type="ARBA" id="ARBA00009986"/>
    </source>
</evidence>
<dbReference type="PROSITE" id="PS00070">
    <property type="entry name" value="ALDEHYDE_DEHYDR_CYS"/>
    <property type="match status" value="1"/>
</dbReference>
<proteinExistence type="inferred from homology"/>
<evidence type="ECO:0000256" key="6">
    <source>
        <dbReference type="PROSITE-ProRule" id="PRU10007"/>
    </source>
</evidence>
<dbReference type="InterPro" id="IPR012394">
    <property type="entry name" value="Aldehyde_DH_NAD(P)"/>
</dbReference>
<dbReference type="InterPro" id="IPR029510">
    <property type="entry name" value="Ald_DH_CS_GLU"/>
</dbReference>
<dbReference type="InterPro" id="IPR016162">
    <property type="entry name" value="Ald_DH_N"/>
</dbReference>
<gene>
    <name evidence="9" type="ORF">CVM52_00565</name>
</gene>
<evidence type="ECO:0000256" key="4">
    <source>
        <dbReference type="PIRNR" id="PIRNR036492"/>
    </source>
</evidence>
<dbReference type="PIRSF" id="PIRSF036492">
    <property type="entry name" value="ALDH"/>
    <property type="match status" value="1"/>
</dbReference>
<dbReference type="PANTHER" id="PTHR43570:SF20">
    <property type="entry name" value="ALDEHYDE DEHYDROGENASE ALDX-RELATED"/>
    <property type="match status" value="1"/>
</dbReference>
<evidence type="ECO:0000256" key="3">
    <source>
        <dbReference type="ARBA" id="ARBA00023027"/>
    </source>
</evidence>
<evidence type="ECO:0000256" key="2">
    <source>
        <dbReference type="ARBA" id="ARBA00023002"/>
    </source>
</evidence>
<dbReference type="PANTHER" id="PTHR43570">
    <property type="entry name" value="ALDEHYDE DEHYDROGENASE"/>
    <property type="match status" value="1"/>
</dbReference>
<dbReference type="Pfam" id="PF00171">
    <property type="entry name" value="Aldedh"/>
    <property type="match status" value="1"/>
</dbReference>
<name>A0A2M8J7B4_9RHOB</name>
<evidence type="ECO:0000256" key="7">
    <source>
        <dbReference type="RuleBase" id="RU003345"/>
    </source>
</evidence>
<dbReference type="Proteomes" id="UP000231553">
    <property type="component" value="Unassembled WGS sequence"/>
</dbReference>
<reference evidence="9 10" key="1">
    <citation type="journal article" date="2018" name="Int. J. Syst. Evol. Microbiol.">
        <title>Pseudooceanicola lipolyticus sp. nov., a marine alphaproteobacterium, reclassification of Oceanicola flagellatus as Pseudooceanicola flagellatus comb. nov. and emended description of the genus Pseudooceanicola.</title>
        <authorList>
            <person name="Huang M.-M."/>
            <person name="Guo L.-L."/>
            <person name="Wu Y.-H."/>
            <person name="Lai Q.-L."/>
            <person name="Shao Z.-Z."/>
            <person name="Wang C.-S."/>
            <person name="Wu M."/>
            <person name="Xu X.-W."/>
        </authorList>
    </citation>
    <scope>NUCLEOTIDE SEQUENCE [LARGE SCALE GENOMIC DNA]</scope>
    <source>
        <strain evidence="9 10">157</strain>
    </source>
</reference>
<evidence type="ECO:0000259" key="8">
    <source>
        <dbReference type="Pfam" id="PF00171"/>
    </source>
</evidence>
<keyword evidence="2 4" id="KW-0560">Oxidoreductase</keyword>
<dbReference type="SUPFAM" id="SSF53720">
    <property type="entry name" value="ALDH-like"/>
    <property type="match status" value="1"/>
</dbReference>
<evidence type="ECO:0000313" key="10">
    <source>
        <dbReference type="Proteomes" id="UP000231553"/>
    </source>
</evidence>
<feature type="active site" evidence="5 6">
    <location>
        <position position="208"/>
    </location>
</feature>